<evidence type="ECO:0000313" key="3">
    <source>
        <dbReference type="Proteomes" id="UP001205919"/>
    </source>
</evidence>
<dbReference type="EMBL" id="JANFYT010000002">
    <property type="protein sequence ID" value="MCQ4813037.1"/>
    <property type="molecule type" value="Genomic_DNA"/>
</dbReference>
<keyword evidence="1" id="KW-0472">Membrane</keyword>
<organism evidence="2 3">
    <name type="scientific">Cloacibacillus evryensis</name>
    <dbReference type="NCBI Taxonomy" id="508460"/>
    <lineage>
        <taxon>Bacteria</taxon>
        <taxon>Thermotogati</taxon>
        <taxon>Synergistota</taxon>
        <taxon>Synergistia</taxon>
        <taxon>Synergistales</taxon>
        <taxon>Synergistaceae</taxon>
        <taxon>Cloacibacillus</taxon>
    </lineage>
</organism>
<name>A0AAW5K414_9BACT</name>
<sequence length="115" mass="12362">MNKYLRPAFLIPISYSLFSAALTILLLAAAASRYTAHGGAAVFFFRYGYLIFAAFGAAAAVSPLGLPLCLWLSLRHRGKSAGESPLYRTSPLVMSAVTQGILLAALLFFIISNLF</sequence>
<comment type="caution">
    <text evidence="2">The sequence shown here is derived from an EMBL/GenBank/DDBJ whole genome shotgun (WGS) entry which is preliminary data.</text>
</comment>
<keyword evidence="3" id="KW-1185">Reference proteome</keyword>
<protein>
    <submittedName>
        <fullName evidence="2">Uncharacterized protein</fullName>
    </submittedName>
</protein>
<dbReference type="RefSeq" id="WP_008712883.1">
    <property type="nucleotide sequence ID" value="NZ_CABKQM010000008.1"/>
</dbReference>
<accession>A0AAW5K414</accession>
<gene>
    <name evidence="2" type="ORF">NE630_01210</name>
</gene>
<feature type="transmembrane region" description="Helical" evidence="1">
    <location>
        <begin position="47"/>
        <end position="72"/>
    </location>
</feature>
<dbReference type="Proteomes" id="UP001205919">
    <property type="component" value="Unassembled WGS sequence"/>
</dbReference>
<feature type="transmembrane region" description="Helical" evidence="1">
    <location>
        <begin position="92"/>
        <end position="111"/>
    </location>
</feature>
<proteinExistence type="predicted"/>
<dbReference type="AlphaFoldDB" id="A0AAW5K414"/>
<reference evidence="2 3" key="1">
    <citation type="submission" date="2022-06" db="EMBL/GenBank/DDBJ databases">
        <title>Isolation of gut microbiota from human fecal samples.</title>
        <authorList>
            <person name="Pamer E.G."/>
            <person name="Barat B."/>
            <person name="Waligurski E."/>
            <person name="Medina S."/>
            <person name="Paddock L."/>
            <person name="Mostad J."/>
        </authorList>
    </citation>
    <scope>NUCLEOTIDE SEQUENCE [LARGE SCALE GENOMIC DNA]</scope>
    <source>
        <strain evidence="2 3">DFI.9.90</strain>
    </source>
</reference>
<evidence type="ECO:0000256" key="1">
    <source>
        <dbReference type="SAM" id="Phobius"/>
    </source>
</evidence>
<evidence type="ECO:0000313" key="2">
    <source>
        <dbReference type="EMBL" id="MCQ4813037.1"/>
    </source>
</evidence>
<keyword evidence="1" id="KW-0812">Transmembrane</keyword>
<keyword evidence="1" id="KW-1133">Transmembrane helix</keyword>